<keyword evidence="2" id="KW-0812">Transmembrane</keyword>
<dbReference type="GO" id="GO:0005886">
    <property type="term" value="C:plasma membrane"/>
    <property type="evidence" value="ECO:0007669"/>
    <property type="project" value="TreeGrafter"/>
</dbReference>
<feature type="compositionally biased region" description="Polar residues" evidence="1">
    <location>
        <begin position="133"/>
        <end position="144"/>
    </location>
</feature>
<feature type="transmembrane region" description="Helical" evidence="2">
    <location>
        <begin position="21"/>
        <end position="46"/>
    </location>
</feature>
<comment type="caution">
    <text evidence="3">The sequence shown here is derived from an EMBL/GenBank/DDBJ whole genome shotgun (WGS) entry which is preliminary data.</text>
</comment>
<dbReference type="AlphaFoldDB" id="A0A0F9W858"/>
<reference evidence="3" key="1">
    <citation type="journal article" date="2015" name="Nature">
        <title>Complex archaea that bridge the gap between prokaryotes and eukaryotes.</title>
        <authorList>
            <person name="Spang A."/>
            <person name="Saw J.H."/>
            <person name="Jorgensen S.L."/>
            <person name="Zaremba-Niedzwiedzka K."/>
            <person name="Martijn J."/>
            <person name="Lind A.E."/>
            <person name="van Eijk R."/>
            <person name="Schleper C."/>
            <person name="Guy L."/>
            <person name="Ettema T.J."/>
        </authorList>
    </citation>
    <scope>NUCLEOTIDE SEQUENCE</scope>
</reference>
<feature type="transmembrane region" description="Helical" evidence="2">
    <location>
        <begin position="87"/>
        <end position="109"/>
    </location>
</feature>
<dbReference type="Pfam" id="PF05656">
    <property type="entry name" value="DUF805"/>
    <property type="match status" value="1"/>
</dbReference>
<keyword evidence="2" id="KW-1133">Transmembrane helix</keyword>
<organism evidence="3">
    <name type="scientific">marine sediment metagenome</name>
    <dbReference type="NCBI Taxonomy" id="412755"/>
    <lineage>
        <taxon>unclassified sequences</taxon>
        <taxon>metagenomes</taxon>
        <taxon>ecological metagenomes</taxon>
    </lineage>
</organism>
<evidence type="ECO:0000256" key="1">
    <source>
        <dbReference type="SAM" id="MobiDB-lite"/>
    </source>
</evidence>
<feature type="region of interest" description="Disordered" evidence="1">
    <location>
        <begin position="117"/>
        <end position="144"/>
    </location>
</feature>
<proteinExistence type="predicted"/>
<protein>
    <recommendedName>
        <fullName evidence="4">DUF805 domain-containing protein</fullName>
    </recommendedName>
</protein>
<gene>
    <name evidence="3" type="ORF">LCGC14_0044160</name>
</gene>
<keyword evidence="2" id="KW-0472">Membrane</keyword>
<evidence type="ECO:0008006" key="4">
    <source>
        <dbReference type="Google" id="ProtNLM"/>
    </source>
</evidence>
<dbReference type="PANTHER" id="PTHR34980">
    <property type="entry name" value="INNER MEMBRANE PROTEIN-RELATED-RELATED"/>
    <property type="match status" value="1"/>
</dbReference>
<feature type="transmembrane region" description="Helical" evidence="2">
    <location>
        <begin position="52"/>
        <end position="75"/>
    </location>
</feature>
<evidence type="ECO:0000313" key="3">
    <source>
        <dbReference type="EMBL" id="KKO08478.1"/>
    </source>
</evidence>
<name>A0A0F9W858_9ZZZZ</name>
<dbReference type="InterPro" id="IPR008523">
    <property type="entry name" value="DUF805"/>
</dbReference>
<sequence length="144" mass="15558">MSKPPFEDMFGWKSGRRNRKSFALFMLAQLGVSLSLFVLIVSLTQLGNANDVVIGITGLGTFVVGVGLITSQFCVMAQRCRDIGYSGFFVLLNFVPFIALLFQVLLLIVPGSKGPNKYGPDPRDPNARADGLTSANTNASLLNK</sequence>
<dbReference type="EMBL" id="LAZR01000009">
    <property type="protein sequence ID" value="KKO08478.1"/>
    <property type="molecule type" value="Genomic_DNA"/>
</dbReference>
<evidence type="ECO:0000256" key="2">
    <source>
        <dbReference type="SAM" id="Phobius"/>
    </source>
</evidence>
<accession>A0A0F9W858</accession>